<feature type="transmembrane region" description="Helical" evidence="1">
    <location>
        <begin position="6"/>
        <end position="29"/>
    </location>
</feature>
<accession>A0A1I7Z6K6</accession>
<evidence type="ECO:0000313" key="3">
    <source>
        <dbReference type="WBParaSite" id="L893_g231.t1"/>
    </source>
</evidence>
<feature type="transmembrane region" description="Helical" evidence="1">
    <location>
        <begin position="109"/>
        <end position="132"/>
    </location>
</feature>
<keyword evidence="1" id="KW-0812">Transmembrane</keyword>
<reference evidence="3" key="1">
    <citation type="submission" date="2016-11" db="UniProtKB">
        <authorList>
            <consortium name="WormBaseParasite"/>
        </authorList>
    </citation>
    <scope>IDENTIFICATION</scope>
</reference>
<keyword evidence="1" id="KW-1133">Transmembrane helix</keyword>
<feature type="transmembrane region" description="Helical" evidence="1">
    <location>
        <begin position="164"/>
        <end position="183"/>
    </location>
</feature>
<dbReference type="AlphaFoldDB" id="A0A1I7Z6K6"/>
<dbReference type="Proteomes" id="UP000095287">
    <property type="component" value="Unplaced"/>
</dbReference>
<keyword evidence="1" id="KW-0472">Membrane</keyword>
<name>A0A1I7Z6K6_9BILA</name>
<feature type="transmembrane region" description="Helical" evidence="1">
    <location>
        <begin position="237"/>
        <end position="254"/>
    </location>
</feature>
<sequence length="304" mass="33907">MLHIIVATVYISLCLLFTPCYVKLIHVFITSKTYRSRKAYKLMTQIGIAQCATSPGLIALGYSIATCNDPHGIASMLMKVMNSCRRVDAILSVALALERLQTIYIWRRLTFLVDGLTALAWLYGAANFGIFISPLAEFVVVPETFGPVYNSSYPATHTIKKVNFFSSVGASVATFILYLLIIARLIRQKLAVKTFNIDVNEKAIFIQAFVRFFCDTLMLIFYHIVPLILPRSVVLEITTTLGYIVNNLVLPPVLSIMKSTKGRPCVCSKGVNSAAILTHRYIKCSDCEALMSYSIFRPSSIYPK</sequence>
<proteinExistence type="predicted"/>
<feature type="transmembrane region" description="Helical" evidence="1">
    <location>
        <begin position="204"/>
        <end position="225"/>
    </location>
</feature>
<evidence type="ECO:0000313" key="2">
    <source>
        <dbReference type="Proteomes" id="UP000095287"/>
    </source>
</evidence>
<organism evidence="2 3">
    <name type="scientific">Steinernema glaseri</name>
    <dbReference type="NCBI Taxonomy" id="37863"/>
    <lineage>
        <taxon>Eukaryota</taxon>
        <taxon>Metazoa</taxon>
        <taxon>Ecdysozoa</taxon>
        <taxon>Nematoda</taxon>
        <taxon>Chromadorea</taxon>
        <taxon>Rhabditida</taxon>
        <taxon>Tylenchina</taxon>
        <taxon>Panagrolaimomorpha</taxon>
        <taxon>Strongyloidoidea</taxon>
        <taxon>Steinernematidae</taxon>
        <taxon>Steinernema</taxon>
    </lineage>
</organism>
<evidence type="ECO:0000256" key="1">
    <source>
        <dbReference type="SAM" id="Phobius"/>
    </source>
</evidence>
<keyword evidence="2" id="KW-1185">Reference proteome</keyword>
<dbReference type="WBParaSite" id="L893_g231.t1">
    <property type="protein sequence ID" value="L893_g231.t1"/>
    <property type="gene ID" value="L893_g231"/>
</dbReference>
<protein>
    <submittedName>
        <fullName evidence="3">Serpentine Receptor, class T</fullName>
    </submittedName>
</protein>